<sequence length="71" mass="7973">MTAPCLDSNSLRVVREALPAGRWVTTRVMVARTGLTAPGTREGLWAMVSLHEAVVRSIGKQHRYYWHRAPT</sequence>
<proteinExistence type="predicted"/>
<accession>A0A0F9PP26</accession>
<comment type="caution">
    <text evidence="1">The sequence shown here is derived from an EMBL/GenBank/DDBJ whole genome shotgun (WGS) entry which is preliminary data.</text>
</comment>
<dbReference type="EMBL" id="LAZR01002726">
    <property type="protein sequence ID" value="KKN26342.1"/>
    <property type="molecule type" value="Genomic_DNA"/>
</dbReference>
<gene>
    <name evidence="1" type="ORF">LCGC14_0875560</name>
</gene>
<organism evidence="1">
    <name type="scientific">marine sediment metagenome</name>
    <dbReference type="NCBI Taxonomy" id="412755"/>
    <lineage>
        <taxon>unclassified sequences</taxon>
        <taxon>metagenomes</taxon>
        <taxon>ecological metagenomes</taxon>
    </lineage>
</organism>
<name>A0A0F9PP26_9ZZZZ</name>
<protein>
    <submittedName>
        <fullName evidence="1">Uncharacterized protein</fullName>
    </submittedName>
</protein>
<reference evidence="1" key="1">
    <citation type="journal article" date="2015" name="Nature">
        <title>Complex archaea that bridge the gap between prokaryotes and eukaryotes.</title>
        <authorList>
            <person name="Spang A."/>
            <person name="Saw J.H."/>
            <person name="Jorgensen S.L."/>
            <person name="Zaremba-Niedzwiedzka K."/>
            <person name="Martijn J."/>
            <person name="Lind A.E."/>
            <person name="van Eijk R."/>
            <person name="Schleper C."/>
            <person name="Guy L."/>
            <person name="Ettema T.J."/>
        </authorList>
    </citation>
    <scope>NUCLEOTIDE SEQUENCE</scope>
</reference>
<dbReference type="AlphaFoldDB" id="A0A0F9PP26"/>
<evidence type="ECO:0000313" key="1">
    <source>
        <dbReference type="EMBL" id="KKN26342.1"/>
    </source>
</evidence>